<keyword evidence="1" id="KW-0472">Membrane</keyword>
<accession>A0A1I4VTI6</accession>
<proteinExistence type="predicted"/>
<feature type="transmembrane region" description="Helical" evidence="1">
    <location>
        <begin position="27"/>
        <end position="48"/>
    </location>
</feature>
<dbReference type="AlphaFoldDB" id="A0A1I4VTI6"/>
<keyword evidence="3" id="KW-1185">Reference proteome</keyword>
<gene>
    <name evidence="2" type="ORF">SAMN05216289_10342</name>
</gene>
<sequence>MFPASFRPLPIMISRLQWLMLQLSRKLWLRTTAFSVLAIVTALIAVLVKHYIPGDLPAKIGAESVDTLLQIIASSMLSVMIFSLSTMVSAYASATGNTTPRATQLLIEDTTAQNALATFLGSFLFSLVGIIALQTGLYGETGRVVLYAVTLGVIVIVVMTLVRWSDYVLGLGRVAPTCDRVESAASQAIRRRRAAPYLAGQPREAGDAGIPEGAQPIHGDSFGFVEHVDMQALQDLAEKQEVEIYLAALPGHYAGAAQPLACVMKALPEDSLEDIRKAFSIASSRSFDQDPRFGVCVLSEIASRALSPAVNDPGTAIDILSRGARMLALWSDHYPDSSDLGRQEEIHFPNVHVPPVELEELFDDFFIPIARDGAGLVEVGIHLQKMLQTLACLGDERYRKAAARHSSQALARAELVLKMTDDLVRIQQSAARVAKAAQS</sequence>
<protein>
    <submittedName>
        <fullName evidence="2">Uncharacterized membrane protein</fullName>
    </submittedName>
</protein>
<feature type="transmembrane region" description="Helical" evidence="1">
    <location>
        <begin position="68"/>
        <end position="94"/>
    </location>
</feature>
<dbReference type="InterPro" id="IPR018723">
    <property type="entry name" value="DUF2254_membrane"/>
</dbReference>
<feature type="transmembrane region" description="Helical" evidence="1">
    <location>
        <begin position="115"/>
        <end position="138"/>
    </location>
</feature>
<keyword evidence="1" id="KW-1133">Transmembrane helix</keyword>
<dbReference type="EMBL" id="FOVF01000003">
    <property type="protein sequence ID" value="SFN04618.1"/>
    <property type="molecule type" value="Genomic_DNA"/>
</dbReference>
<name>A0A1I4VTI6_9GAMM</name>
<dbReference type="Pfam" id="PF10011">
    <property type="entry name" value="DUF2254"/>
    <property type="match status" value="1"/>
</dbReference>
<dbReference type="STRING" id="578942.SAMN05216289_10342"/>
<reference evidence="2 3" key="1">
    <citation type="submission" date="2016-10" db="EMBL/GenBank/DDBJ databases">
        <authorList>
            <person name="de Groot N.N."/>
        </authorList>
    </citation>
    <scope>NUCLEOTIDE SEQUENCE [LARGE SCALE GENOMIC DNA]</scope>
    <source>
        <strain evidence="2 3">CGMCC 1.7659</strain>
    </source>
</reference>
<evidence type="ECO:0000313" key="3">
    <source>
        <dbReference type="Proteomes" id="UP000198575"/>
    </source>
</evidence>
<organism evidence="2 3">
    <name type="scientific">Dokdonella immobilis</name>
    <dbReference type="NCBI Taxonomy" id="578942"/>
    <lineage>
        <taxon>Bacteria</taxon>
        <taxon>Pseudomonadati</taxon>
        <taxon>Pseudomonadota</taxon>
        <taxon>Gammaproteobacteria</taxon>
        <taxon>Lysobacterales</taxon>
        <taxon>Rhodanobacteraceae</taxon>
        <taxon>Dokdonella</taxon>
    </lineage>
</organism>
<feature type="transmembrane region" description="Helical" evidence="1">
    <location>
        <begin position="144"/>
        <end position="164"/>
    </location>
</feature>
<keyword evidence="1" id="KW-0812">Transmembrane</keyword>
<dbReference type="Proteomes" id="UP000198575">
    <property type="component" value="Unassembled WGS sequence"/>
</dbReference>
<evidence type="ECO:0000313" key="2">
    <source>
        <dbReference type="EMBL" id="SFN04618.1"/>
    </source>
</evidence>
<evidence type="ECO:0000256" key="1">
    <source>
        <dbReference type="SAM" id="Phobius"/>
    </source>
</evidence>